<gene>
    <name evidence="1" type="ORF">ABUE31_10725</name>
</gene>
<evidence type="ECO:0000313" key="1">
    <source>
        <dbReference type="EMBL" id="MEW9806458.1"/>
    </source>
</evidence>
<dbReference type="Proteomes" id="UP001556196">
    <property type="component" value="Unassembled WGS sequence"/>
</dbReference>
<keyword evidence="2" id="KW-1185">Reference proteome</keyword>
<reference evidence="1 2" key="1">
    <citation type="submission" date="2024-06" db="EMBL/GenBank/DDBJ databases">
        <authorList>
            <person name="Tuo L."/>
        </authorList>
    </citation>
    <scope>NUCLEOTIDE SEQUENCE [LARGE SCALE GENOMIC DNA]</scope>
    <source>
        <strain evidence="1 2">ZMM04-5</strain>
    </source>
</reference>
<proteinExistence type="predicted"/>
<protein>
    <recommendedName>
        <fullName evidence="3">HNH endonuclease</fullName>
    </recommendedName>
</protein>
<dbReference type="InterPro" id="IPR003615">
    <property type="entry name" value="HNH_nuc"/>
</dbReference>
<name>A0ABV3QZR8_9HYPH</name>
<dbReference type="EMBL" id="JBFOCI010000002">
    <property type="protein sequence ID" value="MEW9806458.1"/>
    <property type="molecule type" value="Genomic_DNA"/>
</dbReference>
<accession>A0ABV3QZR8</accession>
<organism evidence="1 2">
    <name type="scientific">Mesorhizobium marinum</name>
    <dbReference type="NCBI Taxonomy" id="3228790"/>
    <lineage>
        <taxon>Bacteria</taxon>
        <taxon>Pseudomonadati</taxon>
        <taxon>Pseudomonadota</taxon>
        <taxon>Alphaproteobacteria</taxon>
        <taxon>Hyphomicrobiales</taxon>
        <taxon>Phyllobacteriaceae</taxon>
        <taxon>Mesorhizobium</taxon>
    </lineage>
</organism>
<dbReference type="CDD" id="cd00085">
    <property type="entry name" value="HNHc"/>
    <property type="match status" value="1"/>
</dbReference>
<dbReference type="RefSeq" id="WP_367723518.1">
    <property type="nucleotide sequence ID" value="NZ_JBFOCH010000085.1"/>
</dbReference>
<evidence type="ECO:0000313" key="2">
    <source>
        <dbReference type="Proteomes" id="UP001556196"/>
    </source>
</evidence>
<sequence length="159" mass="18593">MSLQSTGTPIVLDRKEAAKRGLSRFYTGQLCREGHRAERFVGNRQCVVCNARQARQREVLRGLWEPSYRMYRNTLRRTGMALQGRASPAYAVGCDHVKLRDHIHARFRPGMTWGRYRQWEVDHIEPLGLASDLDDLIRRCHYTNLQPLWRRENRMKGGA</sequence>
<comment type="caution">
    <text evidence="1">The sequence shown here is derived from an EMBL/GenBank/DDBJ whole genome shotgun (WGS) entry which is preliminary data.</text>
</comment>
<evidence type="ECO:0008006" key="3">
    <source>
        <dbReference type="Google" id="ProtNLM"/>
    </source>
</evidence>